<organism evidence="1 2">
    <name type="scientific">Chitinimonas lacunae</name>
    <dbReference type="NCBI Taxonomy" id="1963018"/>
    <lineage>
        <taxon>Bacteria</taxon>
        <taxon>Pseudomonadati</taxon>
        <taxon>Pseudomonadota</taxon>
        <taxon>Betaproteobacteria</taxon>
        <taxon>Neisseriales</taxon>
        <taxon>Chitinibacteraceae</taxon>
        <taxon>Chitinimonas</taxon>
    </lineage>
</organism>
<accession>A0ABV8MQZ2</accession>
<comment type="caution">
    <text evidence="1">The sequence shown here is derived from an EMBL/GenBank/DDBJ whole genome shotgun (WGS) entry which is preliminary data.</text>
</comment>
<dbReference type="RefSeq" id="WP_378163166.1">
    <property type="nucleotide sequence ID" value="NZ_JBHSBU010000001.1"/>
</dbReference>
<reference evidence="2" key="1">
    <citation type="journal article" date="2019" name="Int. J. Syst. Evol. Microbiol.">
        <title>The Global Catalogue of Microorganisms (GCM) 10K type strain sequencing project: providing services to taxonomists for standard genome sequencing and annotation.</title>
        <authorList>
            <consortium name="The Broad Institute Genomics Platform"/>
            <consortium name="The Broad Institute Genome Sequencing Center for Infectious Disease"/>
            <person name="Wu L."/>
            <person name="Ma J."/>
        </authorList>
    </citation>
    <scope>NUCLEOTIDE SEQUENCE [LARGE SCALE GENOMIC DNA]</scope>
    <source>
        <strain evidence="2">LMG 29894</strain>
    </source>
</reference>
<protein>
    <recommendedName>
        <fullName evidence="3">PilZ domain-containing protein</fullName>
    </recommendedName>
</protein>
<name>A0ABV8MQZ2_9NEIS</name>
<keyword evidence="2" id="KW-1185">Reference proteome</keyword>
<sequence length="133" mass="15233">MFKSHQPTQELVQPRATRYPAHWRVAVLLDEERVIEARSVNISRTGIALHCQQTLPGNFHGWLYIEIPPRFPLSAGGVRQIVQTRAQIIYTVHDSKAQCFRSGMQFSAFIGDAEKILARELEQHFSGYRDRSA</sequence>
<evidence type="ECO:0000313" key="2">
    <source>
        <dbReference type="Proteomes" id="UP001595791"/>
    </source>
</evidence>
<proteinExistence type="predicted"/>
<evidence type="ECO:0000313" key="1">
    <source>
        <dbReference type="EMBL" id="MFC4159427.1"/>
    </source>
</evidence>
<gene>
    <name evidence="1" type="ORF">ACFOW7_08685</name>
</gene>
<dbReference type="Proteomes" id="UP001595791">
    <property type="component" value="Unassembled WGS sequence"/>
</dbReference>
<evidence type="ECO:0008006" key="3">
    <source>
        <dbReference type="Google" id="ProtNLM"/>
    </source>
</evidence>
<dbReference type="EMBL" id="JBHSBU010000001">
    <property type="protein sequence ID" value="MFC4159427.1"/>
    <property type="molecule type" value="Genomic_DNA"/>
</dbReference>